<gene>
    <name evidence="1" type="ORF">CHRY9390_01519</name>
</gene>
<proteinExistence type="predicted"/>
<evidence type="ECO:0000313" key="1">
    <source>
        <dbReference type="EMBL" id="CAD7806495.1"/>
    </source>
</evidence>
<dbReference type="EMBL" id="CAJIMS010000001">
    <property type="protein sequence ID" value="CAD7806495.1"/>
    <property type="molecule type" value="Genomic_DNA"/>
</dbReference>
<protein>
    <submittedName>
        <fullName evidence="1">Uncharacterized protein</fullName>
    </submittedName>
</protein>
<evidence type="ECO:0000313" key="2">
    <source>
        <dbReference type="Proteomes" id="UP000662618"/>
    </source>
</evidence>
<keyword evidence="2" id="KW-1185">Reference proteome</keyword>
<accession>A0A9N8MHL1</accession>
<name>A0A9N8MHL1_9FLAO</name>
<organism evidence="1 2">
    <name type="scientific">Chryseobacterium aquaeductus</name>
    <dbReference type="NCBI Taxonomy" id="2675056"/>
    <lineage>
        <taxon>Bacteria</taxon>
        <taxon>Pseudomonadati</taxon>
        <taxon>Bacteroidota</taxon>
        <taxon>Flavobacteriia</taxon>
        <taxon>Flavobacteriales</taxon>
        <taxon>Weeksellaceae</taxon>
        <taxon>Chryseobacterium group</taxon>
        <taxon>Chryseobacterium</taxon>
    </lineage>
</organism>
<sequence>MSTFSKFKQAELITAAGYIETSFTTDRAALAAEYSRFTQEYLSQYTAAYTLAKNLVSRKVKLADQKGTTAALHTKTKALKPTLKKIENYINFARQQDIELQSIIFPLSEIRTAINNHDVEDLVDNLSLLHNLLVQHKNPLAQEGLSETRIAELFDEMNGIFDLNQMQNVKMNTTNSATQANNEAYRQLSDMMTEICMAGKAEYKGNNAKYKEYNPSDLLKRVRQEMKNKTQDHSTPE</sequence>
<dbReference type="Proteomes" id="UP000662618">
    <property type="component" value="Unassembled WGS sequence"/>
</dbReference>
<reference evidence="1" key="1">
    <citation type="submission" date="2020-12" db="EMBL/GenBank/DDBJ databases">
        <authorList>
            <person name="Rodrigo-Torres L."/>
            <person name="Arahal R. D."/>
            <person name="Lucena T."/>
        </authorList>
    </citation>
    <scope>NUCLEOTIDE SEQUENCE</scope>
    <source>
        <strain evidence="1">CECT 9390</strain>
    </source>
</reference>
<dbReference type="RefSeq" id="WP_162087920.1">
    <property type="nucleotide sequence ID" value="NZ_CAJIMS010000001.1"/>
</dbReference>
<dbReference type="AlphaFoldDB" id="A0A9N8MHL1"/>
<comment type="caution">
    <text evidence="1">The sequence shown here is derived from an EMBL/GenBank/DDBJ whole genome shotgun (WGS) entry which is preliminary data.</text>
</comment>